<dbReference type="PANTHER" id="PTHR48125">
    <property type="entry name" value="LP07818P1"/>
    <property type="match status" value="1"/>
</dbReference>
<evidence type="ECO:0000256" key="2">
    <source>
        <dbReference type="SAM" id="SignalP"/>
    </source>
</evidence>
<feature type="region of interest" description="Disordered" evidence="1">
    <location>
        <begin position="504"/>
        <end position="561"/>
    </location>
</feature>
<dbReference type="AlphaFoldDB" id="A0A6H9XRI9"/>
<sequence>MRPIRTIIIACGVATLTACSLTNNSDDNPPADPAAPAESTTAQQESEAHPPKDVTIGEMLNAGMYAPDSTAYGLFRPCGGDIGLPQLREIGWKVDSASSNQDDLENMNVNKLKDIAGSSFYCFLKGIPGKQLGSGHLSVNYKSYDEVTQLEGVREAREDLNKLNVKRPIGYYIHDAESSTTNSDKVQKCSAGVMTKRGRITFDYQSPFMDSSTTGKEKVCQTAVDSLQTILDMPITAALAANPAPEPTPAPGSEAPTTPVKPAAHAVAAGPELKFQPAPGFSSHAPAPQQSPANPEKPETPATPAHPTDPAQSPQPPQTSQPSQPTDPTGSEKPEDSQVPTFAKVLGVGEYKPQDKLRGSLGIFNACEEITAEQWKSLGLVPFDDPKLNVAKDVPPYYSCFYRTGDSDKEFQEMLVAESTFNPLEGQMKHMTPLDHIKVNKPENFYLIDSPNAKEKQCSVGVVTSRGRFTLNYGNKIATESISKEEACQRVVDKMQAILALKYEPPAEKTAKPSTEKAAPESAPKAQSPSDAPAGSNAPETSEAPKAPESTPESAPSTSGA</sequence>
<feature type="compositionally biased region" description="Low complexity" evidence="1">
    <location>
        <begin position="300"/>
        <end position="312"/>
    </location>
</feature>
<name>A0A6H9XRI9_9CORY</name>
<feature type="chain" id="PRO_5043215396" description="DUF3558 domain-containing protein" evidence="2">
    <location>
        <begin position="26"/>
        <end position="561"/>
    </location>
</feature>
<feature type="compositionally biased region" description="Low complexity" evidence="1">
    <location>
        <begin position="320"/>
        <end position="329"/>
    </location>
</feature>
<organism evidence="3 4">
    <name type="scientific">Corynebacterium matruchotii</name>
    <dbReference type="NCBI Taxonomy" id="43768"/>
    <lineage>
        <taxon>Bacteria</taxon>
        <taxon>Bacillati</taxon>
        <taxon>Actinomycetota</taxon>
        <taxon>Actinomycetes</taxon>
        <taxon>Mycobacteriales</taxon>
        <taxon>Corynebacteriaceae</taxon>
        <taxon>Corynebacterium</taxon>
    </lineage>
</organism>
<reference evidence="3 4" key="1">
    <citation type="submission" date="2018-06" db="EMBL/GenBank/DDBJ databases">
        <authorList>
            <consortium name="Pathogen Informatics"/>
            <person name="Doyle S."/>
        </authorList>
    </citation>
    <scope>NUCLEOTIDE SEQUENCE [LARGE SCALE GENOMIC DNA]</scope>
    <source>
        <strain evidence="3 4">NCTC10254</strain>
    </source>
</reference>
<feature type="region of interest" description="Disordered" evidence="1">
    <location>
        <begin position="241"/>
        <end position="338"/>
    </location>
</feature>
<feature type="region of interest" description="Disordered" evidence="1">
    <location>
        <begin position="24"/>
        <end position="51"/>
    </location>
</feature>
<accession>A0A6H9XRI9</accession>
<feature type="compositionally biased region" description="Basic and acidic residues" evidence="1">
    <location>
        <begin position="505"/>
        <end position="519"/>
    </location>
</feature>
<gene>
    <name evidence="3" type="ORF">NCTC10254_01221</name>
</gene>
<dbReference type="Proteomes" id="UP000249886">
    <property type="component" value="Unassembled WGS sequence"/>
</dbReference>
<dbReference type="PANTHER" id="PTHR48125:SF10">
    <property type="entry name" value="OS12G0136300 PROTEIN"/>
    <property type="match status" value="1"/>
</dbReference>
<keyword evidence="2" id="KW-0732">Signal</keyword>
<evidence type="ECO:0008006" key="5">
    <source>
        <dbReference type="Google" id="ProtNLM"/>
    </source>
</evidence>
<evidence type="ECO:0000256" key="1">
    <source>
        <dbReference type="SAM" id="MobiDB-lite"/>
    </source>
</evidence>
<dbReference type="RefSeq" id="WP_005522375.1">
    <property type="nucleotide sequence ID" value="NZ_CAJPQJ010000035.1"/>
</dbReference>
<dbReference type="GeneID" id="84573795"/>
<dbReference type="EMBL" id="UARK01000005">
    <property type="protein sequence ID" value="SPW28189.1"/>
    <property type="molecule type" value="Genomic_DNA"/>
</dbReference>
<feature type="signal peptide" evidence="2">
    <location>
        <begin position="1"/>
        <end position="25"/>
    </location>
</feature>
<comment type="caution">
    <text evidence="3">The sequence shown here is derived from an EMBL/GenBank/DDBJ whole genome shotgun (WGS) entry which is preliminary data.</text>
</comment>
<dbReference type="PROSITE" id="PS51257">
    <property type="entry name" value="PROKAR_LIPOPROTEIN"/>
    <property type="match status" value="1"/>
</dbReference>
<protein>
    <recommendedName>
        <fullName evidence="5">DUF3558 domain-containing protein</fullName>
    </recommendedName>
</protein>
<evidence type="ECO:0000313" key="3">
    <source>
        <dbReference type="EMBL" id="SPW28189.1"/>
    </source>
</evidence>
<feature type="compositionally biased region" description="Low complexity" evidence="1">
    <location>
        <begin position="542"/>
        <end position="561"/>
    </location>
</feature>
<evidence type="ECO:0000313" key="4">
    <source>
        <dbReference type="Proteomes" id="UP000249886"/>
    </source>
</evidence>
<proteinExistence type="predicted"/>